<evidence type="ECO:0000256" key="2">
    <source>
        <dbReference type="SAM" id="Phobius"/>
    </source>
</evidence>
<feature type="region of interest" description="Disordered" evidence="1">
    <location>
        <begin position="536"/>
        <end position="574"/>
    </location>
</feature>
<name>A0ABQ4B6M3_9ACTN</name>
<accession>A0ABQ4B6M3</accession>
<proteinExistence type="predicted"/>
<feature type="compositionally biased region" description="Gly residues" evidence="1">
    <location>
        <begin position="818"/>
        <end position="827"/>
    </location>
</feature>
<feature type="compositionally biased region" description="Low complexity" evidence="1">
    <location>
        <begin position="696"/>
        <end position="719"/>
    </location>
</feature>
<feature type="compositionally biased region" description="Polar residues" evidence="1">
    <location>
        <begin position="1043"/>
        <end position="1089"/>
    </location>
</feature>
<feature type="compositionally biased region" description="Low complexity" evidence="1">
    <location>
        <begin position="962"/>
        <end position="982"/>
    </location>
</feature>
<feature type="compositionally biased region" description="Low complexity" evidence="1">
    <location>
        <begin position="1100"/>
        <end position="1142"/>
    </location>
</feature>
<reference evidence="3 4" key="1">
    <citation type="submission" date="2021-01" db="EMBL/GenBank/DDBJ databases">
        <title>Whole genome shotgun sequence of Actinoplanes palleronii NBRC 14916.</title>
        <authorList>
            <person name="Komaki H."/>
            <person name="Tamura T."/>
        </authorList>
    </citation>
    <scope>NUCLEOTIDE SEQUENCE [LARGE SCALE GENOMIC DNA]</scope>
    <source>
        <strain evidence="3 4">NBRC 14916</strain>
    </source>
</reference>
<sequence length="1247" mass="125396">MVRAVRPEKGELTMRLFRPVLGMLLLTIGLPALLAGGCLWAALRHRDAGGAFSAELQRLSAPGYAIVVPDVDRLLRDDASFARIGDTELRITALTGTGPAFVGLAPAGDVAGFLRDVPHTEIRGVQVGTGELPITAARIEGVRSLPSAPGRQDFWTQTGGGALRWVPADLPAGYSLVIMNAAGGANLRLNGTVEVRAGWLDSTTWCLLSFGAMLLMSGIAVLATPRRRREVVYVVEPSQVPALMLAIGAPIPLRALGQRDPRLALDALGDGDGPLALRELGQGFAAFAPRARGGAHRPRTLADSPLSRPPALPQFSWPPVQGGGSLPLTPTPSGTTMTAPIQAAPSGTSTGIRPGGITPVVPGALPIPPAASVDAASVDAASVDDASVDAASVGAAGAGHGREEPVASGGVVAEAPSGLLSAAGLAAESPNPAPGRPLSLLGEMPSLASMLTPPGTRPERPARRRLPAPVDLAEFHATAVGAWVAQTAPERARQTQAQAAAALAEAARLRAPISATQPAAEAAAAAVEAVAADEQARQAEAARSESAIEPASAVPSATQTPAEAGPENDTARGTGMDLENGMDLANGAGLEGGINLADSARHEAGGGLEASAVRKGGVWPAPAPRRVVLLTGPNATDWAATGLTRMGGARPAIKATTPDEPAPAIENGAASEAPTEPIENRPNPDALTRPIENRPESASASVAEAAPEGPEPAAILAATERLETEAEDAVTVTGDASPEAGSVSPAVRDVQDGAGATETGQATDAAVPETGQAAGDVTEIEQAAGDVTEIEQAAGELTDIERADDGLAGTEPITEGRTGTGWPGDGGSEAEQAGEPGPETEKRVEPKPPIVPFPTRHPSTPAQPVPAARAAESGRTSIHETEAGPSEVTGAGQTGGGRAEVGQGAADDRTRKASGTNRLPGGGKAAVTPAAENEQAGPARGLTPKQGGERTADAEERPSVHAAEAGAGEPVAEAQAKAAAKSAAKRAEAKRATEPNRPLSRAQDRLAGTVAGRQSTAATGRKVPAAWLKAAESVAARAATKTAGDQTVPDQIASHQTAPEQTAPHQSAGGQTAPEQTAPHQTAGGQTAPEQIVPGRAASGQGEPAADQQAAGEAAAARKPRPRTGSARSAATRSAAENAEPAPTGIEHVEPASAGTAQVLAASAGTAQVEAASAGTAQVEAASGSGNVEIVETGEGAEGGKASRVPSYVEEAAELLGTTAVPERKRRRAPSTRTSARNRPKDIPDES</sequence>
<feature type="transmembrane region" description="Helical" evidence="2">
    <location>
        <begin position="20"/>
        <end position="43"/>
    </location>
</feature>
<protein>
    <submittedName>
        <fullName evidence="3">Uncharacterized protein</fullName>
    </submittedName>
</protein>
<evidence type="ECO:0000313" key="4">
    <source>
        <dbReference type="Proteomes" id="UP000624709"/>
    </source>
</evidence>
<keyword evidence="2" id="KW-1133">Transmembrane helix</keyword>
<dbReference type="Proteomes" id="UP000624709">
    <property type="component" value="Unassembled WGS sequence"/>
</dbReference>
<organism evidence="3 4">
    <name type="scientific">Actinoplanes palleronii</name>
    <dbReference type="NCBI Taxonomy" id="113570"/>
    <lineage>
        <taxon>Bacteria</taxon>
        <taxon>Bacillati</taxon>
        <taxon>Actinomycetota</taxon>
        <taxon>Actinomycetes</taxon>
        <taxon>Micromonosporales</taxon>
        <taxon>Micromonosporaceae</taxon>
        <taxon>Actinoplanes</taxon>
    </lineage>
</organism>
<feature type="region of interest" description="Disordered" evidence="1">
    <location>
        <begin position="651"/>
        <end position="1247"/>
    </location>
</feature>
<feature type="compositionally biased region" description="Basic and acidic residues" evidence="1">
    <location>
        <begin position="985"/>
        <end position="994"/>
    </location>
</feature>
<gene>
    <name evidence="3" type="ORF">Apa02nite_024320</name>
</gene>
<evidence type="ECO:0000256" key="1">
    <source>
        <dbReference type="SAM" id="MobiDB-lite"/>
    </source>
</evidence>
<comment type="caution">
    <text evidence="3">The sequence shown here is derived from an EMBL/GenBank/DDBJ whole genome shotgun (WGS) entry which is preliminary data.</text>
</comment>
<keyword evidence="2" id="KW-0812">Transmembrane</keyword>
<evidence type="ECO:0000313" key="3">
    <source>
        <dbReference type="EMBL" id="GIE66324.1"/>
    </source>
</evidence>
<feature type="region of interest" description="Disordered" evidence="1">
    <location>
        <begin position="291"/>
        <end position="333"/>
    </location>
</feature>
<feature type="compositionally biased region" description="Basic and acidic residues" evidence="1">
    <location>
        <begin position="947"/>
        <end position="959"/>
    </location>
</feature>
<dbReference type="EMBL" id="BOMS01000031">
    <property type="protein sequence ID" value="GIE66324.1"/>
    <property type="molecule type" value="Genomic_DNA"/>
</dbReference>
<keyword evidence="4" id="KW-1185">Reference proteome</keyword>
<feature type="compositionally biased region" description="Low complexity" evidence="1">
    <location>
        <begin position="544"/>
        <end position="553"/>
    </location>
</feature>
<keyword evidence="2" id="KW-0472">Membrane</keyword>